<protein>
    <submittedName>
        <fullName evidence="2">Uncharacterized protein</fullName>
    </submittedName>
</protein>
<dbReference type="EMBL" id="ML987191">
    <property type="protein sequence ID" value="KAF2253165.1"/>
    <property type="molecule type" value="Genomic_DNA"/>
</dbReference>
<accession>A0A6A6IRI1</accession>
<feature type="region of interest" description="Disordered" evidence="1">
    <location>
        <begin position="48"/>
        <end position="96"/>
    </location>
</feature>
<organism evidence="2 3">
    <name type="scientific">Trematosphaeria pertusa</name>
    <dbReference type="NCBI Taxonomy" id="390896"/>
    <lineage>
        <taxon>Eukaryota</taxon>
        <taxon>Fungi</taxon>
        <taxon>Dikarya</taxon>
        <taxon>Ascomycota</taxon>
        <taxon>Pezizomycotina</taxon>
        <taxon>Dothideomycetes</taxon>
        <taxon>Pleosporomycetidae</taxon>
        <taxon>Pleosporales</taxon>
        <taxon>Massarineae</taxon>
        <taxon>Trematosphaeriaceae</taxon>
        <taxon>Trematosphaeria</taxon>
    </lineage>
</organism>
<dbReference type="RefSeq" id="XP_033688169.1">
    <property type="nucleotide sequence ID" value="XM_033820712.1"/>
</dbReference>
<sequence length="112" mass="11287">MVRAVVLGGAVPKTREPATVLRPKGALVLAEGGGGLSLADRIPNTANLQVDAPRPSAPCGAGCSRSGGSEAERARPSAEGRRINATSTGGLAAGGEQDLRMLSSRMRLAPLT</sequence>
<dbReference type="GeneID" id="54574042"/>
<reference evidence="2" key="1">
    <citation type="journal article" date="2020" name="Stud. Mycol.">
        <title>101 Dothideomycetes genomes: a test case for predicting lifestyles and emergence of pathogens.</title>
        <authorList>
            <person name="Haridas S."/>
            <person name="Albert R."/>
            <person name="Binder M."/>
            <person name="Bloem J."/>
            <person name="Labutti K."/>
            <person name="Salamov A."/>
            <person name="Andreopoulos B."/>
            <person name="Baker S."/>
            <person name="Barry K."/>
            <person name="Bills G."/>
            <person name="Bluhm B."/>
            <person name="Cannon C."/>
            <person name="Castanera R."/>
            <person name="Culley D."/>
            <person name="Daum C."/>
            <person name="Ezra D."/>
            <person name="Gonzalez J."/>
            <person name="Henrissat B."/>
            <person name="Kuo A."/>
            <person name="Liang C."/>
            <person name="Lipzen A."/>
            <person name="Lutzoni F."/>
            <person name="Magnuson J."/>
            <person name="Mondo S."/>
            <person name="Nolan M."/>
            <person name="Ohm R."/>
            <person name="Pangilinan J."/>
            <person name="Park H.-J."/>
            <person name="Ramirez L."/>
            <person name="Alfaro M."/>
            <person name="Sun H."/>
            <person name="Tritt A."/>
            <person name="Yoshinaga Y."/>
            <person name="Zwiers L.-H."/>
            <person name="Turgeon B."/>
            <person name="Goodwin S."/>
            <person name="Spatafora J."/>
            <person name="Crous P."/>
            <person name="Grigoriev I."/>
        </authorList>
    </citation>
    <scope>NUCLEOTIDE SEQUENCE</scope>
    <source>
        <strain evidence="2">CBS 122368</strain>
    </source>
</reference>
<dbReference type="Proteomes" id="UP000800094">
    <property type="component" value="Unassembled WGS sequence"/>
</dbReference>
<keyword evidence="3" id="KW-1185">Reference proteome</keyword>
<name>A0A6A6IRI1_9PLEO</name>
<feature type="compositionally biased region" description="Basic and acidic residues" evidence="1">
    <location>
        <begin position="70"/>
        <end position="82"/>
    </location>
</feature>
<dbReference type="AlphaFoldDB" id="A0A6A6IRI1"/>
<evidence type="ECO:0000256" key="1">
    <source>
        <dbReference type="SAM" id="MobiDB-lite"/>
    </source>
</evidence>
<evidence type="ECO:0000313" key="2">
    <source>
        <dbReference type="EMBL" id="KAF2253165.1"/>
    </source>
</evidence>
<gene>
    <name evidence="2" type="ORF">BU26DRAFT_216712</name>
</gene>
<evidence type="ECO:0000313" key="3">
    <source>
        <dbReference type="Proteomes" id="UP000800094"/>
    </source>
</evidence>
<proteinExistence type="predicted"/>